<evidence type="ECO:0000259" key="4">
    <source>
        <dbReference type="SMART" id="SM00477"/>
    </source>
</evidence>
<dbReference type="Pfam" id="PF01223">
    <property type="entry name" value="Endonuclease_NS"/>
    <property type="match status" value="1"/>
</dbReference>
<dbReference type="RefSeq" id="WP_210118067.1">
    <property type="nucleotide sequence ID" value="NZ_CP054257.1"/>
</dbReference>
<keyword evidence="6" id="KW-0378">Hydrolase</keyword>
<dbReference type="InterPro" id="IPR040255">
    <property type="entry name" value="Non-specific_endonuclease"/>
</dbReference>
<keyword evidence="6" id="KW-0255">Endonuclease</keyword>
<evidence type="ECO:0000313" key="6">
    <source>
        <dbReference type="EMBL" id="QTQ11272.1"/>
    </source>
</evidence>
<dbReference type="AlphaFoldDB" id="A0A975EYX1"/>
<sequence>MKRSKYKLLLFFILCFFIVWSALKYKKSNSAGVISENAAGAESTSDAGGGAEAAHSGVSEHGAKNAAGSKTHDAVLKFSDQDSLVTCSAPCPGHEIHTYSGFTLCYREEYEQAEWVAYELTEGELVKAVERSNNFRVDPSISTNSASPEDYAGSGYDKGHLAPAGDMAWSEQSMRDSFFMSNMSPQLPSFNRGIWKYLEDQVRLWAKKFGWVYVISGPVLEKPSGEYKSIGKNKVSVPEYYYKALLTKTADGKIYVLAFILPNQKYTGSFYDFAVTVDEVERRTSLDFFAALEDDVENALESAVDISVWK</sequence>
<dbReference type="InterPro" id="IPR044925">
    <property type="entry name" value="His-Me_finger_sf"/>
</dbReference>
<dbReference type="InterPro" id="IPR020821">
    <property type="entry name" value="ENPP1-3/EXOG-like_nuc-like"/>
</dbReference>
<feature type="active site" description="Proton acceptor" evidence="1">
    <location>
        <position position="160"/>
    </location>
</feature>
<evidence type="ECO:0000256" key="1">
    <source>
        <dbReference type="PIRSR" id="PIRSR640255-1"/>
    </source>
</evidence>
<dbReference type="CDD" id="cd00091">
    <property type="entry name" value="NUC"/>
    <property type="match status" value="1"/>
</dbReference>
<organism evidence="6 7">
    <name type="scientific">Treponema parvum</name>
    <dbReference type="NCBI Taxonomy" id="138851"/>
    <lineage>
        <taxon>Bacteria</taxon>
        <taxon>Pseudomonadati</taxon>
        <taxon>Spirochaetota</taxon>
        <taxon>Spirochaetia</taxon>
        <taxon>Spirochaetales</taxon>
        <taxon>Treponemataceae</taxon>
        <taxon>Treponema</taxon>
    </lineage>
</organism>
<proteinExistence type="predicted"/>
<dbReference type="EMBL" id="CP054257">
    <property type="protein sequence ID" value="QTQ11272.1"/>
    <property type="molecule type" value="Genomic_DNA"/>
</dbReference>
<protein>
    <submittedName>
        <fullName evidence="6">DNA/RNA non-specific endonuclease</fullName>
    </submittedName>
</protein>
<accession>A0A975EYX1</accession>
<evidence type="ECO:0000256" key="2">
    <source>
        <dbReference type="PIRSR" id="PIRSR640255-2"/>
    </source>
</evidence>
<keyword evidence="2" id="KW-0479">Metal-binding</keyword>
<dbReference type="Gene3D" id="3.40.570.10">
    <property type="entry name" value="Extracellular Endonuclease, subunit A"/>
    <property type="match status" value="1"/>
</dbReference>
<dbReference type="GO" id="GO:0003676">
    <property type="term" value="F:nucleic acid binding"/>
    <property type="evidence" value="ECO:0007669"/>
    <property type="project" value="InterPro"/>
</dbReference>
<name>A0A975EYX1_9SPIR</name>
<evidence type="ECO:0000313" key="7">
    <source>
        <dbReference type="Proteomes" id="UP000671995"/>
    </source>
</evidence>
<reference evidence="6" key="1">
    <citation type="submission" date="2020-05" db="EMBL/GenBank/DDBJ databases">
        <authorList>
            <person name="Zeng H."/>
            <person name="Chan Y.K."/>
            <person name="Watt R.M."/>
        </authorList>
    </citation>
    <scope>NUCLEOTIDE SEQUENCE</scope>
    <source>
        <strain evidence="6">ATCC 700773</strain>
    </source>
</reference>
<gene>
    <name evidence="6" type="ORF">HRI96_03115</name>
</gene>
<keyword evidence="6" id="KW-0540">Nuclease</keyword>
<dbReference type="SMART" id="SM00477">
    <property type="entry name" value="NUC"/>
    <property type="match status" value="1"/>
</dbReference>
<feature type="domain" description="DNA/RNA non-specific endonuclease/pyrophosphatase/phosphodiesterase" evidence="5">
    <location>
        <begin position="98"/>
        <end position="295"/>
    </location>
</feature>
<dbReference type="PANTHER" id="PTHR13966">
    <property type="entry name" value="ENDONUCLEASE RELATED"/>
    <property type="match status" value="1"/>
</dbReference>
<dbReference type="GO" id="GO:0016787">
    <property type="term" value="F:hydrolase activity"/>
    <property type="evidence" value="ECO:0007669"/>
    <property type="project" value="InterPro"/>
</dbReference>
<feature type="domain" description="ENPP1-3/EXOG-like endonuclease/phosphodiesterase" evidence="4">
    <location>
        <begin position="99"/>
        <end position="295"/>
    </location>
</feature>
<dbReference type="SMART" id="SM00892">
    <property type="entry name" value="Endonuclease_NS"/>
    <property type="match status" value="1"/>
</dbReference>
<evidence type="ECO:0000256" key="3">
    <source>
        <dbReference type="SAM" id="MobiDB-lite"/>
    </source>
</evidence>
<dbReference type="Proteomes" id="UP000671995">
    <property type="component" value="Chromosome"/>
</dbReference>
<dbReference type="PANTHER" id="PTHR13966:SF5">
    <property type="entry name" value="ENDONUCLEASE G, MITOCHONDRIAL"/>
    <property type="match status" value="1"/>
</dbReference>
<dbReference type="GO" id="GO:0046872">
    <property type="term" value="F:metal ion binding"/>
    <property type="evidence" value="ECO:0007669"/>
    <property type="project" value="UniProtKB-KW"/>
</dbReference>
<feature type="binding site" evidence="2">
    <location>
        <position position="191"/>
    </location>
    <ligand>
        <name>Mg(2+)</name>
        <dbReference type="ChEBI" id="CHEBI:18420"/>
        <note>catalytic</note>
    </ligand>
</feature>
<dbReference type="InterPro" id="IPR044929">
    <property type="entry name" value="DNA/RNA_non-sp_Endonuclease_sf"/>
</dbReference>
<reference evidence="6" key="2">
    <citation type="journal article" date="2021" name="Microbiol. Resour. Announc.">
        <title>Complete Genome Sequences of Three Human Oral Treponema parvum Isolates.</title>
        <authorList>
            <person name="Zeng H."/>
            <person name="Watt R.M."/>
        </authorList>
    </citation>
    <scope>NUCLEOTIDE SEQUENCE</scope>
    <source>
        <strain evidence="6">ATCC 700773</strain>
    </source>
</reference>
<dbReference type="InterPro" id="IPR001604">
    <property type="entry name" value="Endo_G_ENPP1-like_dom"/>
</dbReference>
<dbReference type="GO" id="GO:0004519">
    <property type="term" value="F:endonuclease activity"/>
    <property type="evidence" value="ECO:0007669"/>
    <property type="project" value="UniProtKB-KW"/>
</dbReference>
<dbReference type="SUPFAM" id="SSF54060">
    <property type="entry name" value="His-Me finger endonucleases"/>
    <property type="match status" value="1"/>
</dbReference>
<evidence type="ECO:0000259" key="5">
    <source>
        <dbReference type="SMART" id="SM00892"/>
    </source>
</evidence>
<feature type="region of interest" description="Disordered" evidence="3">
    <location>
        <begin position="43"/>
        <end position="65"/>
    </location>
</feature>